<evidence type="ECO:0000259" key="6">
    <source>
        <dbReference type="SMART" id="SM00775"/>
    </source>
</evidence>
<evidence type="ECO:0000256" key="2">
    <source>
        <dbReference type="ARBA" id="ARBA00005476"/>
    </source>
</evidence>
<evidence type="ECO:0000256" key="5">
    <source>
        <dbReference type="SAM" id="MobiDB-lite"/>
    </source>
</evidence>
<proteinExistence type="inferred from homology"/>
<dbReference type="InterPro" id="IPR026058">
    <property type="entry name" value="LIPIN"/>
</dbReference>
<reference evidence="7 8" key="1">
    <citation type="journal article" date="2020" name="Nat. Commun.">
        <title>Genome of Tripterygium wilfordii and identification of cytochrome P450 involved in triptolide biosynthesis.</title>
        <authorList>
            <person name="Tu L."/>
            <person name="Su P."/>
            <person name="Zhang Z."/>
            <person name="Gao L."/>
            <person name="Wang J."/>
            <person name="Hu T."/>
            <person name="Zhou J."/>
            <person name="Zhang Y."/>
            <person name="Zhao Y."/>
            <person name="Liu Y."/>
            <person name="Song Y."/>
            <person name="Tong Y."/>
            <person name="Lu Y."/>
            <person name="Yang J."/>
            <person name="Xu C."/>
            <person name="Jia M."/>
            <person name="Peters R.J."/>
            <person name="Huang L."/>
            <person name="Gao W."/>
        </authorList>
    </citation>
    <scope>NUCLEOTIDE SEQUENCE [LARGE SCALE GENOMIC DNA]</scope>
    <source>
        <strain evidence="8">cv. XIE 37</strain>
        <tissue evidence="7">Leaf</tissue>
    </source>
</reference>
<dbReference type="GO" id="GO:0008195">
    <property type="term" value="F:phosphatidate phosphatase activity"/>
    <property type="evidence" value="ECO:0007669"/>
    <property type="project" value="UniProtKB-EC"/>
</dbReference>
<dbReference type="InterPro" id="IPR031315">
    <property type="entry name" value="LNS2/PITP"/>
</dbReference>
<feature type="domain" description="LNS2/PITP" evidence="6">
    <location>
        <begin position="712"/>
        <end position="868"/>
    </location>
</feature>
<keyword evidence="4" id="KW-0378">Hydrolase</keyword>
<feature type="compositionally biased region" description="Basic and acidic residues" evidence="5">
    <location>
        <begin position="156"/>
        <end position="174"/>
    </location>
</feature>
<dbReference type="SMART" id="SM00775">
    <property type="entry name" value="LNS2"/>
    <property type="match status" value="1"/>
</dbReference>
<sequence length="919" mass="101700">MNVVGKVGSLISQGVYSVATPFHPFGGAVDVIVVQQQDGTFRSTPWYVRFGKFQGVLKGAEKIVRINVNGVEANFHMYLDNSGEAYFIREGDTAKEGETNGILKNSNTGNARLEDGRIDDGTNENGGQNTIDTGRLEHSVSDSGVAQLRNEIDSLSADRIERSESDGDRRHYEFQDDQSSLEGSVELSEYESNRYESFDGESYGEPQGSDSEVILVSVDGHVLTAPILSSEQNTENVQLSTPQFHLGPGEGTDFCEDSEELNPSDNPWDANYTSEMNASAPNVLSDNLCGINSDINLQGHQHLEVYESEVEHVCNNQGTQDTPKLEGDFHMNSDLEDASAIIKSEEVFRSCLELSELTKHEGNTHFEEIPQDVQNSPKESPQSLSAVNGTEDVGAVEIRNNDELSPPCNSDSSSIDKAPLQVQVELIGKKEEHTWLESIPVHSAGNGTEWKDKQVRALENAMDGNLRSSEPEDECVKDEIVQPQTAISSRVIQTNSNFAGFEISLCGKELRAGMGFAAAAEVFDAHHVSVEEFKNSAASIIENENLIIRFREMYLTWEKAAPVMLGMAAFSIDLAIEHVEAIPVEQDGTGLGDCDTPITPTSSGRRWRLWPIPSRRVKTIEHTSSNSSSEEVFVDSESAFQNSQAETAASSQGGNESPHKQLIRTNVPTNEQIASLNLKEGQNMITFSFSTRVLGKQQVDAHIYLWKWNARIVISDVDGTITKSDVLGQFMPLVGKDWTQSGVAKLFCAIKENGYQLLFLSARAIVQAYLTRNFLFNLKQDGKALPNGPVVISPDGLFPSLYREVIRRAPHEFKIACLQDIRKLFPSDYNPFYAGFGNRDTDELSYRKIGIPKGKIFIINPKVSIPFLAMIFGEQDSFVQLKNKYKFTGRGSHQPSHRREVLHIFAHSCQRHVPPDFVG</sequence>
<dbReference type="EC" id="3.1.3.4" evidence="3"/>
<dbReference type="PANTHER" id="PTHR12181">
    <property type="entry name" value="LIPIN"/>
    <property type="match status" value="1"/>
</dbReference>
<feature type="region of interest" description="Disordered" evidence="5">
    <location>
        <begin position="156"/>
        <end position="208"/>
    </location>
</feature>
<dbReference type="InterPro" id="IPR007651">
    <property type="entry name" value="Lipin_N"/>
</dbReference>
<evidence type="ECO:0000313" key="8">
    <source>
        <dbReference type="Proteomes" id="UP000593562"/>
    </source>
</evidence>
<comment type="similarity">
    <text evidence="2">Belongs to the lipin family.</text>
</comment>
<comment type="cofactor">
    <cofactor evidence="1">
        <name>Mg(2+)</name>
        <dbReference type="ChEBI" id="CHEBI:18420"/>
    </cofactor>
</comment>
<dbReference type="FunCoup" id="A0A7J7CSP6">
    <property type="interactions" value="2782"/>
</dbReference>
<organism evidence="7 8">
    <name type="scientific">Tripterygium wilfordii</name>
    <name type="common">Thunder God vine</name>
    <dbReference type="NCBI Taxonomy" id="458696"/>
    <lineage>
        <taxon>Eukaryota</taxon>
        <taxon>Viridiplantae</taxon>
        <taxon>Streptophyta</taxon>
        <taxon>Embryophyta</taxon>
        <taxon>Tracheophyta</taxon>
        <taxon>Spermatophyta</taxon>
        <taxon>Magnoliopsida</taxon>
        <taxon>eudicotyledons</taxon>
        <taxon>Gunneridae</taxon>
        <taxon>Pentapetalae</taxon>
        <taxon>rosids</taxon>
        <taxon>fabids</taxon>
        <taxon>Celastrales</taxon>
        <taxon>Celastraceae</taxon>
        <taxon>Tripterygium</taxon>
    </lineage>
</organism>
<dbReference type="InParanoid" id="A0A7J7CSP6"/>
<keyword evidence="8" id="KW-1185">Reference proteome</keyword>
<dbReference type="Pfam" id="PF16876">
    <property type="entry name" value="Lipin_mid"/>
    <property type="match status" value="1"/>
</dbReference>
<accession>A0A7J7CSP6</accession>
<evidence type="ECO:0000256" key="1">
    <source>
        <dbReference type="ARBA" id="ARBA00001946"/>
    </source>
</evidence>
<gene>
    <name evidence="7" type="ORF">HS088_TW13G00015</name>
</gene>
<dbReference type="Proteomes" id="UP000593562">
    <property type="component" value="Unassembled WGS sequence"/>
</dbReference>
<dbReference type="EMBL" id="JAAARO010000013">
    <property type="protein sequence ID" value="KAF5737137.1"/>
    <property type="molecule type" value="Genomic_DNA"/>
</dbReference>
<dbReference type="AlphaFoldDB" id="A0A7J7CSP6"/>
<evidence type="ECO:0000256" key="3">
    <source>
        <dbReference type="ARBA" id="ARBA00012638"/>
    </source>
</evidence>
<comment type="caution">
    <text evidence="7">The sequence shown here is derived from an EMBL/GenBank/DDBJ whole genome shotgun (WGS) entry which is preliminary data.</text>
</comment>
<evidence type="ECO:0000313" key="7">
    <source>
        <dbReference type="EMBL" id="KAF5737137.1"/>
    </source>
</evidence>
<name>A0A7J7CSP6_TRIWF</name>
<dbReference type="PANTHER" id="PTHR12181:SF59">
    <property type="entry name" value="PHOSPHATIDATE PHOSPHATASE PAH1"/>
    <property type="match status" value="1"/>
</dbReference>
<protein>
    <recommendedName>
        <fullName evidence="3">phosphatidate phosphatase</fullName>
        <ecNumber evidence="3">3.1.3.4</ecNumber>
    </recommendedName>
</protein>
<dbReference type="InterPro" id="IPR036412">
    <property type="entry name" value="HAD-like_sf"/>
</dbReference>
<feature type="compositionally biased region" description="Polar residues" evidence="5">
    <location>
        <begin position="123"/>
        <end position="132"/>
    </location>
</feature>
<dbReference type="InterPro" id="IPR031703">
    <property type="entry name" value="Lipin_mid"/>
</dbReference>
<dbReference type="SUPFAM" id="SSF56784">
    <property type="entry name" value="HAD-like"/>
    <property type="match status" value="1"/>
</dbReference>
<feature type="region of interest" description="Disordered" evidence="5">
    <location>
        <begin position="98"/>
        <end position="139"/>
    </location>
</feature>
<dbReference type="Pfam" id="PF08235">
    <property type="entry name" value="LNS2"/>
    <property type="match status" value="1"/>
</dbReference>
<dbReference type="Pfam" id="PF04571">
    <property type="entry name" value="Lipin_N"/>
    <property type="match status" value="1"/>
</dbReference>
<dbReference type="InterPro" id="IPR013209">
    <property type="entry name" value="LNS2"/>
</dbReference>
<evidence type="ECO:0000256" key="4">
    <source>
        <dbReference type="ARBA" id="ARBA00022801"/>
    </source>
</evidence>